<organism evidence="2 3">
    <name type="scientific">Roseinatronobacter monicus</name>
    <dbReference type="NCBI Taxonomy" id="393481"/>
    <lineage>
        <taxon>Bacteria</taxon>
        <taxon>Pseudomonadati</taxon>
        <taxon>Pseudomonadota</taxon>
        <taxon>Alphaproteobacteria</taxon>
        <taxon>Rhodobacterales</taxon>
        <taxon>Paracoccaceae</taxon>
        <taxon>Roseinatronobacter</taxon>
    </lineage>
</organism>
<dbReference type="RefSeq" id="WP_170207303.1">
    <property type="nucleotide sequence ID" value="NZ_VFPT01000006.1"/>
</dbReference>
<evidence type="ECO:0000313" key="2">
    <source>
        <dbReference type="EMBL" id="TQM89610.1"/>
    </source>
</evidence>
<dbReference type="Pfam" id="PF24828">
    <property type="entry name" value="DUF7713"/>
    <property type="match status" value="1"/>
</dbReference>
<dbReference type="Proteomes" id="UP000320582">
    <property type="component" value="Unassembled WGS sequence"/>
</dbReference>
<sequence length="162" mass="18363">MRFRRPPQSTIDQVHISREGESAIIEYADAAFGVVNFKLGPEIDTLTDREILEMFNAVIAAQEASIADPANRPIEIPKGRPQIEWLDDFQQWFARGDVLKCEVSDNENGDLVVYIDDKELDAEAFLQLIRPFAGWGMRITFMDGSQIHDEPAVIVRDPDDDN</sequence>
<proteinExistence type="predicted"/>
<keyword evidence="3" id="KW-1185">Reference proteome</keyword>
<evidence type="ECO:0000313" key="3">
    <source>
        <dbReference type="Proteomes" id="UP000320582"/>
    </source>
</evidence>
<reference evidence="2 3" key="1">
    <citation type="submission" date="2019-06" db="EMBL/GenBank/DDBJ databases">
        <title>Genomic Encyclopedia of Archaeal and Bacterial Type Strains, Phase II (KMG-II): from individual species to whole genera.</title>
        <authorList>
            <person name="Goeker M."/>
        </authorList>
    </citation>
    <scope>NUCLEOTIDE SEQUENCE [LARGE SCALE GENOMIC DNA]</scope>
    <source>
        <strain evidence="2 3">DSM 18423</strain>
    </source>
</reference>
<feature type="domain" description="DUF7713" evidence="1">
    <location>
        <begin position="88"/>
        <end position="145"/>
    </location>
</feature>
<dbReference type="AlphaFoldDB" id="A0A543K3D9"/>
<accession>A0A543K3D9</accession>
<gene>
    <name evidence="2" type="ORF">BD293_4635</name>
</gene>
<dbReference type="InterPro" id="IPR056130">
    <property type="entry name" value="DUF7713"/>
</dbReference>
<protein>
    <recommendedName>
        <fullName evidence="1">DUF7713 domain-containing protein</fullName>
    </recommendedName>
</protein>
<evidence type="ECO:0000259" key="1">
    <source>
        <dbReference type="Pfam" id="PF24828"/>
    </source>
</evidence>
<comment type="caution">
    <text evidence="2">The sequence shown here is derived from an EMBL/GenBank/DDBJ whole genome shotgun (WGS) entry which is preliminary data.</text>
</comment>
<dbReference type="EMBL" id="VFPT01000006">
    <property type="protein sequence ID" value="TQM89610.1"/>
    <property type="molecule type" value="Genomic_DNA"/>
</dbReference>
<name>A0A543K3D9_9RHOB</name>